<dbReference type="SUPFAM" id="SSF50939">
    <property type="entry name" value="Sialidases"/>
    <property type="match status" value="1"/>
</dbReference>
<name>A0A517MJB2_9BACT</name>
<feature type="signal peptide" evidence="1">
    <location>
        <begin position="1"/>
        <end position="19"/>
    </location>
</feature>
<dbReference type="AlphaFoldDB" id="A0A517MJB2"/>
<protein>
    <submittedName>
        <fullName evidence="2">Uncharacterized protein</fullName>
    </submittedName>
</protein>
<sequence length="635" mass="71628" precursor="true">MIRTSLTLLMFLVPTTALLADTGDPQIRTDHPWYPGELAISTFDRLFATQAETYQRVTGLEVESDEQKALASWLWRNTHYWHGEAGRRDLWGDGFKSTKDTRLREYWNGLFGYGFGLCGTTHSQWTAEFEHLLGHGRGRGVGAAGHNAFEVFLQHGNYGPNGRWALLDHDLSTVIFDESGRRLLGLGEMQPNVDHWIDRRFKPERQRGWLVCGLHPGDGNSYRKYAVAEYLAGYAGPPPMVRLRRGERMRRYFEPGLEDRKTFVFWGRNYNTDGIPGPERSRTWVNQPEQMHGSTSGTPHRNGQVRFANVEYIYRPDFATEDYREGVVAENDEQVVFAFQTPYVIGATPPTDDDWGIYEAGCRNGLVLRGEASCEVSISVDAGRTWLAKQKFVDGLDLTDFAKGRSQYWLRFSTSAKQLADSNLQIRTVCQANVAVLPRLKDDGTTISYEASGNSVLSMGPEMELASRFVTGGAIGEKTVTLTATPNEPVTRVYAAAHTASGNPPNPNVKYSIEYSLDAGKNWQPIVNDWVVPRRGDEPGDFWSQSLCYGSCLLNAEPGRPIQIRFRNDGGKRYLRIEAHLIQNTGNPDPVKVTYQWTDSEGEHQKSHLFDANGQWQLATARNVRTRWVEFEPAP</sequence>
<gene>
    <name evidence="2" type="ORF">FF011L_37470</name>
</gene>
<feature type="chain" id="PRO_5021781301" evidence="1">
    <location>
        <begin position="20"/>
        <end position="635"/>
    </location>
</feature>
<keyword evidence="1" id="KW-0732">Signal</keyword>
<evidence type="ECO:0000256" key="1">
    <source>
        <dbReference type="SAM" id="SignalP"/>
    </source>
</evidence>
<evidence type="ECO:0000313" key="2">
    <source>
        <dbReference type="EMBL" id="QDS94963.1"/>
    </source>
</evidence>
<dbReference type="InterPro" id="IPR036278">
    <property type="entry name" value="Sialidase_sf"/>
</dbReference>
<reference evidence="2 3" key="1">
    <citation type="submission" date="2019-02" db="EMBL/GenBank/DDBJ databases">
        <title>Deep-cultivation of Planctomycetes and their phenomic and genomic characterization uncovers novel biology.</title>
        <authorList>
            <person name="Wiegand S."/>
            <person name="Jogler M."/>
            <person name="Boedeker C."/>
            <person name="Pinto D."/>
            <person name="Vollmers J."/>
            <person name="Rivas-Marin E."/>
            <person name="Kohn T."/>
            <person name="Peeters S.H."/>
            <person name="Heuer A."/>
            <person name="Rast P."/>
            <person name="Oberbeckmann S."/>
            <person name="Bunk B."/>
            <person name="Jeske O."/>
            <person name="Meyerdierks A."/>
            <person name="Storesund J.E."/>
            <person name="Kallscheuer N."/>
            <person name="Luecker S."/>
            <person name="Lage O.M."/>
            <person name="Pohl T."/>
            <person name="Merkel B.J."/>
            <person name="Hornburger P."/>
            <person name="Mueller R.-W."/>
            <person name="Bruemmer F."/>
            <person name="Labrenz M."/>
            <person name="Spormann A.M."/>
            <person name="Op den Camp H."/>
            <person name="Overmann J."/>
            <person name="Amann R."/>
            <person name="Jetten M.S.M."/>
            <person name="Mascher T."/>
            <person name="Medema M.H."/>
            <person name="Devos D.P."/>
            <person name="Kaster A.-K."/>
            <person name="Ovreas L."/>
            <person name="Rohde M."/>
            <person name="Galperin M.Y."/>
            <person name="Jogler C."/>
        </authorList>
    </citation>
    <scope>NUCLEOTIDE SEQUENCE [LARGE SCALE GENOMIC DNA]</scope>
    <source>
        <strain evidence="2 3">FF011L</strain>
    </source>
</reference>
<dbReference type="KEGG" id="rml:FF011L_37470"/>
<dbReference type="EMBL" id="CP036262">
    <property type="protein sequence ID" value="QDS94963.1"/>
    <property type="molecule type" value="Genomic_DNA"/>
</dbReference>
<proteinExistence type="predicted"/>
<keyword evidence="3" id="KW-1185">Reference proteome</keyword>
<dbReference type="Proteomes" id="UP000320672">
    <property type="component" value="Chromosome"/>
</dbReference>
<organism evidence="2 3">
    <name type="scientific">Roseimaritima multifibrata</name>
    <dbReference type="NCBI Taxonomy" id="1930274"/>
    <lineage>
        <taxon>Bacteria</taxon>
        <taxon>Pseudomonadati</taxon>
        <taxon>Planctomycetota</taxon>
        <taxon>Planctomycetia</taxon>
        <taxon>Pirellulales</taxon>
        <taxon>Pirellulaceae</taxon>
        <taxon>Roseimaritima</taxon>
    </lineage>
</organism>
<accession>A0A517MJB2</accession>
<evidence type="ECO:0000313" key="3">
    <source>
        <dbReference type="Proteomes" id="UP000320672"/>
    </source>
</evidence>